<dbReference type="RefSeq" id="WP_213218118.1">
    <property type="nucleotide sequence ID" value="NZ_QTKU01000009.1"/>
</dbReference>
<protein>
    <recommendedName>
        <fullName evidence="4 7">dTDP-4-dehydrorhamnose 3,5-epimerase</fullName>
        <ecNumber evidence="3 7">5.1.3.13</ecNumber>
    </recommendedName>
    <alternativeName>
        <fullName evidence="7">Thymidine diphospho-4-keto-rhamnose 3,5-epimerase</fullName>
    </alternativeName>
</protein>
<feature type="site" description="Participates in a stacking interaction with the thymidine ring of dTDP-4-oxo-6-deoxyglucose" evidence="6">
    <location>
        <position position="139"/>
    </location>
</feature>
<dbReference type="GO" id="GO:0019305">
    <property type="term" value="P:dTDP-rhamnose biosynthetic process"/>
    <property type="evidence" value="ECO:0007669"/>
    <property type="project" value="UniProtKB-UniRule"/>
</dbReference>
<feature type="active site" description="Proton donor" evidence="5">
    <location>
        <position position="133"/>
    </location>
</feature>
<evidence type="ECO:0000256" key="4">
    <source>
        <dbReference type="ARBA" id="ARBA00019595"/>
    </source>
</evidence>
<dbReference type="GO" id="GO:0000271">
    <property type="term" value="P:polysaccharide biosynthetic process"/>
    <property type="evidence" value="ECO:0007669"/>
    <property type="project" value="TreeGrafter"/>
</dbReference>
<dbReference type="SUPFAM" id="SSF51182">
    <property type="entry name" value="RmlC-like cupins"/>
    <property type="match status" value="1"/>
</dbReference>
<evidence type="ECO:0000256" key="7">
    <source>
        <dbReference type="RuleBase" id="RU364069"/>
    </source>
</evidence>
<dbReference type="GO" id="GO:0005829">
    <property type="term" value="C:cytosol"/>
    <property type="evidence" value="ECO:0007669"/>
    <property type="project" value="TreeGrafter"/>
</dbReference>
<keyword evidence="7 8" id="KW-0413">Isomerase</keyword>
<evidence type="ECO:0000256" key="3">
    <source>
        <dbReference type="ARBA" id="ARBA00012098"/>
    </source>
</evidence>
<dbReference type="PANTHER" id="PTHR21047:SF2">
    <property type="entry name" value="THYMIDINE DIPHOSPHO-4-KETO-RHAMNOSE 3,5-EPIMERASE"/>
    <property type="match status" value="1"/>
</dbReference>
<dbReference type="EC" id="5.1.3.13" evidence="3 7"/>
<comment type="caution">
    <text evidence="8">The sequence shown here is derived from an EMBL/GenBank/DDBJ whole genome shotgun (WGS) entry which is preliminary data.</text>
</comment>
<evidence type="ECO:0000313" key="8">
    <source>
        <dbReference type="EMBL" id="MBS8262789.1"/>
    </source>
</evidence>
<dbReference type="GO" id="GO:0008830">
    <property type="term" value="F:dTDP-4-dehydrorhamnose 3,5-epimerase activity"/>
    <property type="evidence" value="ECO:0007669"/>
    <property type="project" value="UniProtKB-UniRule"/>
</dbReference>
<dbReference type="EMBL" id="QTKU01000009">
    <property type="protein sequence ID" value="MBS8262789.1"/>
    <property type="molecule type" value="Genomic_DNA"/>
</dbReference>
<dbReference type="AlphaFoldDB" id="A0A944CHI9"/>
<reference evidence="8" key="2">
    <citation type="journal article" date="2021" name="Microorganisms">
        <title>Bacterial Dimethylsulfoniopropionate Biosynthesis in the East China Sea.</title>
        <authorList>
            <person name="Liu J."/>
            <person name="Zhang Y."/>
            <person name="Liu J."/>
            <person name="Zhong H."/>
            <person name="Williams B.T."/>
            <person name="Zheng Y."/>
            <person name="Curson A.R.J."/>
            <person name="Sun C."/>
            <person name="Sun H."/>
            <person name="Song D."/>
            <person name="Wagner Mackenzie B."/>
            <person name="Bermejo Martinez A."/>
            <person name="Todd J.D."/>
            <person name="Zhang X.H."/>
        </authorList>
    </citation>
    <scope>NUCLEOTIDE SEQUENCE</scope>
    <source>
        <strain evidence="8">AESS21</strain>
    </source>
</reference>
<sequence>MPEFRQLGLDGVFEILPDRFGDERGFFSETYSAKAFAEVGIDLAFVQDNHSLSAQKGVLRGLHFQTPPFAQDKLVRVTRGSVFDVIVDIRRGSPTFAKWVGVEISAEKWNQVLVPKGFAHGFVTLEPDTEFLYKVTNYYSKDCDRSIRFDDPAISVEWPVDLAKVILSDKDRAAGLLADTKTGFIYKG</sequence>
<dbReference type="Gene3D" id="2.60.120.10">
    <property type="entry name" value="Jelly Rolls"/>
    <property type="match status" value="1"/>
</dbReference>
<dbReference type="Pfam" id="PF00908">
    <property type="entry name" value="dTDP_sugar_isom"/>
    <property type="match status" value="1"/>
</dbReference>
<comment type="similarity">
    <text evidence="7">Belongs to the dTDP-4-dehydrorhamnose 3,5-epimerase family.</text>
</comment>
<comment type="function">
    <text evidence="2 7">Catalyzes the epimerization of the C3' and C5'positions of dTDP-6-deoxy-D-xylo-4-hexulose, forming dTDP-6-deoxy-L-lyxo-4-hexulose.</text>
</comment>
<dbReference type="InterPro" id="IPR014710">
    <property type="entry name" value="RmlC-like_jellyroll"/>
</dbReference>
<evidence type="ECO:0000256" key="6">
    <source>
        <dbReference type="PIRSR" id="PIRSR600888-3"/>
    </source>
</evidence>
<dbReference type="CDD" id="cd00438">
    <property type="entry name" value="cupin_RmlC"/>
    <property type="match status" value="1"/>
</dbReference>
<comment type="pathway">
    <text evidence="7">Carbohydrate biosynthesis; dTDP-L-rhamnose biosynthesis.</text>
</comment>
<comment type="subunit">
    <text evidence="7">Homodimer.</text>
</comment>
<dbReference type="InterPro" id="IPR000888">
    <property type="entry name" value="RmlC-like"/>
</dbReference>
<dbReference type="Proteomes" id="UP000705379">
    <property type="component" value="Unassembled WGS sequence"/>
</dbReference>
<name>A0A944CHI9_9HYPH</name>
<comment type="catalytic activity">
    <reaction evidence="1 7">
        <text>dTDP-4-dehydro-6-deoxy-alpha-D-glucose = dTDP-4-dehydro-beta-L-rhamnose</text>
        <dbReference type="Rhea" id="RHEA:16969"/>
        <dbReference type="ChEBI" id="CHEBI:57649"/>
        <dbReference type="ChEBI" id="CHEBI:62830"/>
        <dbReference type="EC" id="5.1.3.13"/>
    </reaction>
</comment>
<gene>
    <name evidence="8" type="primary">rfbC</name>
    <name evidence="8" type="ORF">DYI23_21380</name>
</gene>
<dbReference type="PANTHER" id="PTHR21047">
    <property type="entry name" value="DTDP-6-DEOXY-D-GLUCOSE-3,5 EPIMERASE"/>
    <property type="match status" value="1"/>
</dbReference>
<dbReference type="NCBIfam" id="TIGR01221">
    <property type="entry name" value="rmlC"/>
    <property type="match status" value="1"/>
</dbReference>
<evidence type="ECO:0000256" key="1">
    <source>
        <dbReference type="ARBA" id="ARBA00001298"/>
    </source>
</evidence>
<accession>A0A944CHI9</accession>
<organism evidence="8 9">
    <name type="scientific">Roseibium polysiphoniae</name>
    <dbReference type="NCBI Taxonomy" id="2571221"/>
    <lineage>
        <taxon>Bacteria</taxon>
        <taxon>Pseudomonadati</taxon>
        <taxon>Pseudomonadota</taxon>
        <taxon>Alphaproteobacteria</taxon>
        <taxon>Hyphomicrobiales</taxon>
        <taxon>Stappiaceae</taxon>
        <taxon>Roseibium</taxon>
    </lineage>
</organism>
<evidence type="ECO:0000256" key="5">
    <source>
        <dbReference type="PIRSR" id="PIRSR600888-1"/>
    </source>
</evidence>
<reference evidence="8" key="1">
    <citation type="submission" date="2018-08" db="EMBL/GenBank/DDBJ databases">
        <authorList>
            <person name="Jin W."/>
            <person name="Wang H."/>
            <person name="Yang Y."/>
            <person name="Li M."/>
            <person name="Liu J."/>
        </authorList>
    </citation>
    <scope>NUCLEOTIDE SEQUENCE</scope>
    <source>
        <strain evidence="8">AESS21</strain>
    </source>
</reference>
<dbReference type="InterPro" id="IPR011051">
    <property type="entry name" value="RmlC_Cupin_sf"/>
</dbReference>
<evidence type="ECO:0000313" key="9">
    <source>
        <dbReference type="Proteomes" id="UP000705379"/>
    </source>
</evidence>
<feature type="active site" description="Proton acceptor" evidence="5">
    <location>
        <position position="63"/>
    </location>
</feature>
<evidence type="ECO:0000256" key="2">
    <source>
        <dbReference type="ARBA" id="ARBA00001997"/>
    </source>
</evidence>
<proteinExistence type="inferred from homology"/>